<feature type="region of interest" description="Disordered" evidence="1">
    <location>
        <begin position="709"/>
        <end position="818"/>
    </location>
</feature>
<keyword evidence="4" id="KW-1185">Reference proteome</keyword>
<dbReference type="Pfam" id="PF13628">
    <property type="entry name" value="DUF4142"/>
    <property type="match status" value="3"/>
</dbReference>
<feature type="domain" description="DUF4142" evidence="2">
    <location>
        <begin position="574"/>
        <end position="701"/>
    </location>
</feature>
<feature type="compositionally biased region" description="Low complexity" evidence="1">
    <location>
        <begin position="802"/>
        <end position="818"/>
    </location>
</feature>
<evidence type="ECO:0000256" key="1">
    <source>
        <dbReference type="SAM" id="MobiDB-lite"/>
    </source>
</evidence>
<evidence type="ECO:0000313" key="4">
    <source>
        <dbReference type="Proteomes" id="UP000887222"/>
    </source>
</evidence>
<comment type="caution">
    <text evidence="3">The sequence shown here is derived from an EMBL/GenBank/DDBJ whole genome shotgun (WGS) entry which is preliminary data.</text>
</comment>
<organism evidence="3 4">
    <name type="scientific">Noviherbaspirillum aridicola</name>
    <dbReference type="NCBI Taxonomy" id="2849687"/>
    <lineage>
        <taxon>Bacteria</taxon>
        <taxon>Pseudomonadati</taxon>
        <taxon>Pseudomonadota</taxon>
        <taxon>Betaproteobacteria</taxon>
        <taxon>Burkholderiales</taxon>
        <taxon>Oxalobacteraceae</taxon>
        <taxon>Noviherbaspirillum</taxon>
    </lineage>
</organism>
<name>A0ABQ4PZS3_9BURK</name>
<evidence type="ECO:0000313" key="3">
    <source>
        <dbReference type="EMBL" id="GIZ50408.1"/>
    </source>
</evidence>
<dbReference type="Gene3D" id="1.20.1260.10">
    <property type="match status" value="3"/>
</dbReference>
<feature type="region of interest" description="Disordered" evidence="1">
    <location>
        <begin position="30"/>
        <end position="52"/>
    </location>
</feature>
<dbReference type="PANTHER" id="PTHR38593">
    <property type="entry name" value="BLR2558 PROTEIN"/>
    <property type="match status" value="1"/>
</dbReference>
<feature type="domain" description="DUF4142" evidence="2">
    <location>
        <begin position="433"/>
        <end position="561"/>
    </location>
</feature>
<gene>
    <name evidence="3" type="ORF">NCCP691_04220</name>
</gene>
<evidence type="ECO:0000259" key="2">
    <source>
        <dbReference type="Pfam" id="PF13628"/>
    </source>
</evidence>
<dbReference type="PANTHER" id="PTHR38593:SF1">
    <property type="entry name" value="BLR2558 PROTEIN"/>
    <property type="match status" value="1"/>
</dbReference>
<dbReference type="Proteomes" id="UP000887222">
    <property type="component" value="Unassembled WGS sequence"/>
</dbReference>
<feature type="compositionally biased region" description="Gly residues" evidence="1">
    <location>
        <begin position="746"/>
        <end position="785"/>
    </location>
</feature>
<proteinExistence type="predicted"/>
<dbReference type="InterPro" id="IPR025419">
    <property type="entry name" value="DUF4142"/>
</dbReference>
<reference evidence="3 4" key="1">
    <citation type="journal article" date="2022" name="Int. J. Syst. Evol. Microbiol.">
        <title>Noviherbaspirillum aridicola sp. nov., isolated from an arid soil in Pakistan.</title>
        <authorList>
            <person name="Khan I.U."/>
            <person name="Saqib M."/>
            <person name="Amin A."/>
            <person name="Hussain F."/>
            <person name="Li L."/>
            <person name="Liu Y.H."/>
            <person name="Fang B.Z."/>
            <person name="Ahmed I."/>
            <person name="Li W.J."/>
        </authorList>
    </citation>
    <scope>NUCLEOTIDE SEQUENCE [LARGE SCALE GENOMIC DNA]</scope>
    <source>
        <strain evidence="3 4">NCCP-691</strain>
    </source>
</reference>
<dbReference type="EMBL" id="BPMK01000002">
    <property type="protein sequence ID" value="GIZ50408.1"/>
    <property type="molecule type" value="Genomic_DNA"/>
</dbReference>
<feature type="compositionally biased region" description="Gly residues" evidence="1">
    <location>
        <begin position="255"/>
        <end position="373"/>
    </location>
</feature>
<feature type="compositionally biased region" description="Gly residues" evidence="1">
    <location>
        <begin position="182"/>
        <end position="206"/>
    </location>
</feature>
<sequence>MIAVISAAMLAACGGGGGGDDDVAANNTGAGSGSGSASGGTGTTGAAADADQQGSAALPAADFLRSEFQEGTGEILLSRLALERASSPRVRQFAQLMIDHHTRANAEIQALASERGVSLSSDAGSDHQTRYAQLQALSGSEFDRAYMDYNVAMHNTEVNQHVSMLVAAGQQDGLNGVATGTIGTGSGTGSGTTGTGTGTTGTGTSGSGTDASGTGASGTGSGAAGTGTGTTGTGTGTTGTGTTGTGTGTDASGTGTTGTGATGTGATGTGTTGTGATGTGTTGTGTTGTGTTGTGTTGTGATGTGTTGTGATGSGATGTGTTGSGTTGTGTTGTGTTGTGTTGTGTTGTGTTGTGATGTGATGTGTTGTGTTGTGTTSSGTTGDTTGTSGGAAGSDVDLALAAYLVKMKTVLSQHLGMAKEINGEINPSAWLINAYRDGLAEIELSRIALQRAQNAEVRTYAQMLIDEHTRLNTEVAQVMQAKGITPPTTVTAENRSAAEELEELEGAVFDKAYMNHNVIVHALSVQQTRVQASGAGDADVQALAARSLPHLEEHLATATRIYQALPTDLLLGAWTDGLGEILLSTLAVQRATDPEVRQFAQSMIDDHTRANTVVAALADERDRFLPVEPSAETALAFMQLAPLTGPAFDAAYMSSNVAVHEKDVALFTDRAQNEPDEALRAFAAQTLPVLTAHLQEATTLRDRVGAAAGANGTGTGGTGTGSTGAGTGTTGTGAPGTGTDTTGTGSTGAGTGTTGAGTGTTGTGTGATGTGTGATGTGTTGTGTAGTDTGTTGAGSGSGAATGTTTGATTGAAATAS</sequence>
<dbReference type="InterPro" id="IPR012347">
    <property type="entry name" value="Ferritin-like"/>
</dbReference>
<accession>A0ABQ4PZS3</accession>
<feature type="compositionally biased region" description="Gly residues" evidence="1">
    <location>
        <begin position="30"/>
        <end position="43"/>
    </location>
</feature>
<feature type="compositionally biased region" description="Gly residues" evidence="1">
    <location>
        <begin position="712"/>
        <end position="737"/>
    </location>
</feature>
<feature type="region of interest" description="Disordered" evidence="1">
    <location>
        <begin position="179"/>
        <end position="392"/>
    </location>
</feature>
<feature type="compositionally biased region" description="Low complexity" evidence="1">
    <location>
        <begin position="374"/>
        <end position="387"/>
    </location>
</feature>
<feature type="compositionally biased region" description="Gly residues" evidence="1">
    <location>
        <begin position="215"/>
        <end position="247"/>
    </location>
</feature>
<feature type="domain" description="DUF4142" evidence="2">
    <location>
        <begin position="61"/>
        <end position="181"/>
    </location>
</feature>
<protein>
    <recommendedName>
        <fullName evidence="2">DUF4142 domain-containing protein</fullName>
    </recommendedName>
</protein>